<dbReference type="Proteomes" id="UP001152795">
    <property type="component" value="Unassembled WGS sequence"/>
</dbReference>
<reference evidence="1" key="1">
    <citation type="submission" date="2020-04" db="EMBL/GenBank/DDBJ databases">
        <authorList>
            <person name="Alioto T."/>
            <person name="Alioto T."/>
            <person name="Gomez Garrido J."/>
        </authorList>
    </citation>
    <scope>NUCLEOTIDE SEQUENCE</scope>
    <source>
        <strain evidence="1">A484AB</strain>
    </source>
</reference>
<dbReference type="AlphaFoldDB" id="A0A6S7IRR9"/>
<organism evidence="1 2">
    <name type="scientific">Paramuricea clavata</name>
    <name type="common">Red gorgonian</name>
    <name type="synonym">Violescent sea-whip</name>
    <dbReference type="NCBI Taxonomy" id="317549"/>
    <lineage>
        <taxon>Eukaryota</taxon>
        <taxon>Metazoa</taxon>
        <taxon>Cnidaria</taxon>
        <taxon>Anthozoa</taxon>
        <taxon>Octocorallia</taxon>
        <taxon>Malacalcyonacea</taxon>
        <taxon>Plexauridae</taxon>
        <taxon>Paramuricea</taxon>
    </lineage>
</organism>
<keyword evidence="2" id="KW-1185">Reference proteome</keyword>
<evidence type="ECO:0000313" key="2">
    <source>
        <dbReference type="Proteomes" id="UP001152795"/>
    </source>
</evidence>
<accession>A0A6S7IRR9</accession>
<comment type="caution">
    <text evidence="1">The sequence shown here is derived from an EMBL/GenBank/DDBJ whole genome shotgun (WGS) entry which is preliminary data.</text>
</comment>
<gene>
    <name evidence="1" type="ORF">PACLA_8A027608</name>
</gene>
<evidence type="ECO:0000313" key="1">
    <source>
        <dbReference type="EMBL" id="CAB4008331.1"/>
    </source>
</evidence>
<protein>
    <submittedName>
        <fullName evidence="1">Uncharacterized protein</fullName>
    </submittedName>
</protein>
<dbReference type="EMBL" id="CACRXK020006089">
    <property type="protein sequence ID" value="CAB4008331.1"/>
    <property type="molecule type" value="Genomic_DNA"/>
</dbReference>
<proteinExistence type="predicted"/>
<name>A0A6S7IRR9_PARCT</name>
<sequence>MYEMTEFIGNRIKSLEIKEESNNDSTKAMYGSSDEEEQTACEPLCHYHPKFDEEFHVFNGTIEKQYERMREGYAFALFKQKVETEGEWREWESLTDIMGKSFEHDMSRLMYTGKKLGPGDDVMLDNFICFLYVVSQTHQNDDKILSKYRTELKEHGKNLFVVNE</sequence>